<dbReference type="InterPro" id="IPR003615">
    <property type="entry name" value="HNH_nuc"/>
</dbReference>
<dbReference type="CDD" id="cd00085">
    <property type="entry name" value="HNHc"/>
    <property type="match status" value="1"/>
</dbReference>
<evidence type="ECO:0000259" key="2">
    <source>
        <dbReference type="Pfam" id="PF01844"/>
    </source>
</evidence>
<accession>A0A7L9QCE6</accession>
<dbReference type="EMBL" id="MW000467">
    <property type="protein sequence ID" value="QOL00345.1"/>
    <property type="molecule type" value="Genomic_DNA"/>
</dbReference>
<dbReference type="Gene3D" id="1.10.30.50">
    <property type="match status" value="1"/>
</dbReference>
<reference evidence="3" key="1">
    <citation type="submission" date="2020-09" db="EMBL/GenBank/DDBJ databases">
        <title>A new high-throughput screening method to detect antimicrobial volatiles from metagenomic clone libraries.</title>
        <authorList>
            <person name="Stocker F."/>
            <person name="Obermeier M."/>
            <person name="Resch K."/>
            <person name="Berg G."/>
            <person name="Mueller Bogota C.A."/>
        </authorList>
    </citation>
    <scope>NUCLEOTIDE SEQUENCE</scope>
</reference>
<dbReference type="GO" id="GO:0003676">
    <property type="term" value="F:nucleic acid binding"/>
    <property type="evidence" value="ECO:0007669"/>
    <property type="project" value="InterPro"/>
</dbReference>
<dbReference type="GO" id="GO:0004519">
    <property type="term" value="F:endonuclease activity"/>
    <property type="evidence" value="ECO:0007669"/>
    <property type="project" value="InterPro"/>
</dbReference>
<dbReference type="AlphaFoldDB" id="A0A7L9QCE6"/>
<dbReference type="GO" id="GO:0008270">
    <property type="term" value="F:zinc ion binding"/>
    <property type="evidence" value="ECO:0007669"/>
    <property type="project" value="InterPro"/>
</dbReference>
<feature type="domain" description="HNH" evidence="2">
    <location>
        <begin position="47"/>
        <end position="86"/>
    </location>
</feature>
<organism evidence="3">
    <name type="scientific">uncultured organism</name>
    <dbReference type="NCBI Taxonomy" id="155900"/>
    <lineage>
        <taxon>unclassified sequences</taxon>
        <taxon>environmental samples</taxon>
    </lineage>
</organism>
<dbReference type="InterPro" id="IPR002711">
    <property type="entry name" value="HNH"/>
</dbReference>
<dbReference type="Pfam" id="PF01844">
    <property type="entry name" value="HNH"/>
    <property type="match status" value="1"/>
</dbReference>
<evidence type="ECO:0000313" key="3">
    <source>
        <dbReference type="EMBL" id="QOL00345.1"/>
    </source>
</evidence>
<name>A0A7L9QCE6_9ZZZZ</name>
<proteinExistence type="predicted"/>
<protein>
    <recommendedName>
        <fullName evidence="2">HNH domain-containing protein</fullName>
    </recommendedName>
</protein>
<evidence type="ECO:0000256" key="1">
    <source>
        <dbReference type="SAM" id="MobiDB-lite"/>
    </source>
</evidence>
<sequence length="106" mass="12091">MPGHSRANPNYGPRPTRGNSYDRRRRKQWLLDTYGDGFRVKCYRFEVCKRYLTWHTLTVDRIQPGCEGGTYQRGNIRPACATCNSSTGGILGNERKAAKHGTDLRV</sequence>
<feature type="region of interest" description="Disordered" evidence="1">
    <location>
        <begin position="1"/>
        <end position="23"/>
    </location>
</feature>